<dbReference type="Proteomes" id="UP000324222">
    <property type="component" value="Unassembled WGS sequence"/>
</dbReference>
<protein>
    <submittedName>
        <fullName evidence="2">Uncharacterized protein</fullName>
    </submittedName>
</protein>
<organism evidence="2 3">
    <name type="scientific">Portunus trituberculatus</name>
    <name type="common">Swimming crab</name>
    <name type="synonym">Neptunus trituberculatus</name>
    <dbReference type="NCBI Taxonomy" id="210409"/>
    <lineage>
        <taxon>Eukaryota</taxon>
        <taxon>Metazoa</taxon>
        <taxon>Ecdysozoa</taxon>
        <taxon>Arthropoda</taxon>
        <taxon>Crustacea</taxon>
        <taxon>Multicrustacea</taxon>
        <taxon>Malacostraca</taxon>
        <taxon>Eumalacostraca</taxon>
        <taxon>Eucarida</taxon>
        <taxon>Decapoda</taxon>
        <taxon>Pleocyemata</taxon>
        <taxon>Brachyura</taxon>
        <taxon>Eubrachyura</taxon>
        <taxon>Portunoidea</taxon>
        <taxon>Portunidae</taxon>
        <taxon>Portuninae</taxon>
        <taxon>Portunus</taxon>
    </lineage>
</organism>
<proteinExistence type="predicted"/>
<dbReference type="EMBL" id="VSRR010058304">
    <property type="protein sequence ID" value="MPC81889.1"/>
    <property type="molecule type" value="Genomic_DNA"/>
</dbReference>
<name>A0A5B7IJ16_PORTR</name>
<dbReference type="AlphaFoldDB" id="A0A5B7IJ16"/>
<comment type="caution">
    <text evidence="2">The sequence shown here is derived from an EMBL/GenBank/DDBJ whole genome shotgun (WGS) entry which is preliminary data.</text>
</comment>
<feature type="region of interest" description="Disordered" evidence="1">
    <location>
        <begin position="37"/>
        <end position="60"/>
    </location>
</feature>
<gene>
    <name evidence="2" type="ORF">E2C01_076527</name>
</gene>
<sequence length="60" mass="6458">MHRRLYSWSTLCNRHSVGVSVFAAAALTAAPGISSHDLKASVPGVKSQHDADHKKAFIKT</sequence>
<feature type="compositionally biased region" description="Basic and acidic residues" evidence="1">
    <location>
        <begin position="47"/>
        <end position="60"/>
    </location>
</feature>
<keyword evidence="3" id="KW-1185">Reference proteome</keyword>
<evidence type="ECO:0000313" key="3">
    <source>
        <dbReference type="Proteomes" id="UP000324222"/>
    </source>
</evidence>
<evidence type="ECO:0000256" key="1">
    <source>
        <dbReference type="SAM" id="MobiDB-lite"/>
    </source>
</evidence>
<reference evidence="2 3" key="1">
    <citation type="submission" date="2019-05" db="EMBL/GenBank/DDBJ databases">
        <title>Another draft genome of Portunus trituberculatus and its Hox gene families provides insights of decapod evolution.</title>
        <authorList>
            <person name="Jeong J.-H."/>
            <person name="Song I."/>
            <person name="Kim S."/>
            <person name="Choi T."/>
            <person name="Kim D."/>
            <person name="Ryu S."/>
            <person name="Kim W."/>
        </authorList>
    </citation>
    <scope>NUCLEOTIDE SEQUENCE [LARGE SCALE GENOMIC DNA]</scope>
    <source>
        <tissue evidence="2">Muscle</tissue>
    </source>
</reference>
<evidence type="ECO:0000313" key="2">
    <source>
        <dbReference type="EMBL" id="MPC81889.1"/>
    </source>
</evidence>
<accession>A0A5B7IJ16</accession>